<proteinExistence type="predicted"/>
<dbReference type="PROSITE" id="PS50943">
    <property type="entry name" value="HTH_CROC1"/>
    <property type="match status" value="1"/>
</dbReference>
<dbReference type="Pfam" id="PF13560">
    <property type="entry name" value="HTH_31"/>
    <property type="match status" value="1"/>
</dbReference>
<name>A0AA97DDB7_9FIRM</name>
<dbReference type="KEGG" id="carl:PXC00_06080"/>
<dbReference type="RefSeq" id="WP_275845829.1">
    <property type="nucleotide sequence ID" value="NZ_CP135996.1"/>
</dbReference>
<accession>A0AA97DDB7</accession>
<evidence type="ECO:0000259" key="1">
    <source>
        <dbReference type="PROSITE" id="PS50943"/>
    </source>
</evidence>
<dbReference type="CDD" id="cd00093">
    <property type="entry name" value="HTH_XRE"/>
    <property type="match status" value="1"/>
</dbReference>
<dbReference type="AlphaFoldDB" id="A0AA97DDB7"/>
<evidence type="ECO:0000313" key="3">
    <source>
        <dbReference type="Proteomes" id="UP001300604"/>
    </source>
</evidence>
<reference evidence="2 3" key="1">
    <citation type="submission" date="2024-06" db="EMBL/GenBank/DDBJ databases">
        <title>Caproicibacterium argilliputei sp. nov, a novel caproic acid producing anaerobic bacterium isolated from pit mud.</title>
        <authorList>
            <person name="Xia S."/>
        </authorList>
    </citation>
    <scope>NUCLEOTIDE SEQUENCE [LARGE SCALE GENOMIC DNA]</scope>
    <source>
        <strain evidence="2 3">ZCY20-5</strain>
    </source>
</reference>
<dbReference type="EMBL" id="CP135996">
    <property type="protein sequence ID" value="WOC33430.1"/>
    <property type="molecule type" value="Genomic_DNA"/>
</dbReference>
<sequence>MGYYPTKAASNIYCQCRKAAAEYNDRLNSREGAAELLNMSVSTLSDYELGITKAIPVESVVRMADLYNAPELRNHYCTHDCPIGRTDVAPVKLDELDRLVMELQGCMKCAGIDRENLLEIAADGKIDDSERPQLQQILQNLDAISEGANSLKLWVQKNLGGSDT</sequence>
<protein>
    <submittedName>
        <fullName evidence="2">Helix-turn-helix transcriptional regulator</fullName>
    </submittedName>
</protein>
<reference evidence="3" key="2">
    <citation type="submission" date="2024-06" db="EMBL/GenBank/DDBJ databases">
        <title>Caproicibacterium argilliputei sp. nov, a novel caproic acid producing anaerobic bacterium isolated from pit mud.</title>
        <authorList>
            <person name="Zeng C."/>
        </authorList>
    </citation>
    <scope>NUCLEOTIDE SEQUENCE [LARGE SCALE GENOMIC DNA]</scope>
    <source>
        <strain evidence="3">ZCY20-5</strain>
    </source>
</reference>
<organism evidence="2 3">
    <name type="scientific">Caproicibacterium argilliputei</name>
    <dbReference type="NCBI Taxonomy" id="3030016"/>
    <lineage>
        <taxon>Bacteria</taxon>
        <taxon>Bacillati</taxon>
        <taxon>Bacillota</taxon>
        <taxon>Clostridia</taxon>
        <taxon>Eubacteriales</taxon>
        <taxon>Oscillospiraceae</taxon>
        <taxon>Caproicibacterium</taxon>
    </lineage>
</organism>
<keyword evidence="3" id="KW-1185">Reference proteome</keyword>
<feature type="domain" description="HTH cro/C1-type" evidence="1">
    <location>
        <begin position="34"/>
        <end position="72"/>
    </location>
</feature>
<gene>
    <name evidence="2" type="ORF">PXC00_06080</name>
</gene>
<evidence type="ECO:0000313" key="2">
    <source>
        <dbReference type="EMBL" id="WOC33430.1"/>
    </source>
</evidence>
<reference evidence="3" key="3">
    <citation type="submission" date="2024-06" db="EMBL/GenBank/DDBJ databases">
        <authorList>
            <person name="Zeng C."/>
        </authorList>
    </citation>
    <scope>NUCLEOTIDE SEQUENCE [LARGE SCALE GENOMIC DNA]</scope>
    <source>
        <strain evidence="3">ZCY20-5</strain>
    </source>
</reference>
<dbReference type="Proteomes" id="UP001300604">
    <property type="component" value="Chromosome"/>
</dbReference>
<dbReference type="InterPro" id="IPR001387">
    <property type="entry name" value="Cro/C1-type_HTH"/>
</dbReference>